<reference evidence="1 2" key="1">
    <citation type="journal article" date="2008" name="J. Biotechnol.">
        <title>The genome of Xanthomonas campestris pv. campestris B100 and its use for the reconstruction of metabolic pathways involved in xanthan biosynthesis.</title>
        <authorList>
            <person name="Vorholter F.J."/>
            <person name="Schneiker S."/>
            <person name="Goesmann A."/>
            <person name="Krause L."/>
            <person name="Bekel T."/>
            <person name="Kaiser O."/>
            <person name="Linke B."/>
            <person name="Patschkowski T."/>
            <person name="Ruckert C."/>
            <person name="Schmid J."/>
            <person name="Sidhu V.K."/>
            <person name="Sieber V."/>
            <person name="Tauch A."/>
            <person name="Watt S.A."/>
            <person name="Weisshaar B."/>
            <person name="Becker A."/>
            <person name="Niehaus K."/>
            <person name="Puhler A."/>
        </authorList>
    </citation>
    <scope>NUCLEOTIDE SEQUENCE [LARGE SCALE GENOMIC DNA]</scope>
    <source>
        <strain evidence="1 2">B100</strain>
    </source>
</reference>
<sequence>MRPSCALPAQRAPPSPASCLGGNALLGAMPGAQCRRSINVVRRVAVVVRVIGGDAAKHASQWMRRAVIGHQTAAMAQRCAHQAARQ</sequence>
<dbReference type="KEGG" id="xca:xcc-b100_1739"/>
<dbReference type="HOGENOM" id="CLU_191616_0_0_6"/>
<evidence type="ECO:0000313" key="2">
    <source>
        <dbReference type="Proteomes" id="UP000001188"/>
    </source>
</evidence>
<accession>B0RRK4</accession>
<dbReference type="Proteomes" id="UP000001188">
    <property type="component" value="Chromosome"/>
</dbReference>
<name>B0RRK4_XANCB</name>
<evidence type="ECO:0000313" key="1">
    <source>
        <dbReference type="EMBL" id="CAP51089.1"/>
    </source>
</evidence>
<proteinExistence type="predicted"/>
<gene>
    <name evidence="1" type="ORF">XCCB100_1739</name>
</gene>
<dbReference type="EMBL" id="AM920689">
    <property type="protein sequence ID" value="CAP51089.1"/>
    <property type="molecule type" value="Genomic_DNA"/>
</dbReference>
<protein>
    <submittedName>
        <fullName evidence="1">Uncharacterized protein</fullName>
    </submittedName>
</protein>
<organism evidence="1 2">
    <name type="scientific">Xanthomonas campestris pv. campestris (strain B100)</name>
    <dbReference type="NCBI Taxonomy" id="509169"/>
    <lineage>
        <taxon>Bacteria</taxon>
        <taxon>Pseudomonadati</taxon>
        <taxon>Pseudomonadota</taxon>
        <taxon>Gammaproteobacteria</taxon>
        <taxon>Lysobacterales</taxon>
        <taxon>Lysobacteraceae</taxon>
        <taxon>Xanthomonas</taxon>
    </lineage>
</organism>
<dbReference type="AlphaFoldDB" id="B0RRK4"/>